<sequence length="303" mass="32701">MKKPKIAIVGSLNMDLVVSADRMPKVGETIPGTQIHYIPGGKGANQAVGCARLGAEVSIIGALGNDPFGQQIFSSLADDGVNIEAIERMDDIPTGIASIIHTATDNCIIVVPGANDRCTTDLVSKHQREISSASVLLLQLEVPLDTVRHALVIAKKSGVKTILNPAPAKELTEEILQLVDYLTPNETEFEQLCGYSANTEEELEQAMREWENRYHHRLILTRGEKGCSYLVNGRLRTIPTPEVEVVDTTGAGDAFNAALACGIGQGWRVEQSVRFAIKAASHSVTKFGAQSGMPIRDEVGRDF</sequence>
<keyword evidence="6 12" id="KW-0547">Nucleotide-binding</keyword>
<evidence type="ECO:0000256" key="8">
    <source>
        <dbReference type="ARBA" id="ARBA00022840"/>
    </source>
</evidence>
<dbReference type="GO" id="GO:0004747">
    <property type="term" value="F:ribokinase activity"/>
    <property type="evidence" value="ECO:0007669"/>
    <property type="project" value="UniProtKB-UniRule"/>
</dbReference>
<feature type="binding site" evidence="12">
    <location>
        <begin position="221"/>
        <end position="226"/>
    </location>
    <ligand>
        <name>ATP</name>
        <dbReference type="ChEBI" id="CHEBI:30616"/>
    </ligand>
</feature>
<evidence type="ECO:0000256" key="2">
    <source>
        <dbReference type="ARBA" id="ARBA00012035"/>
    </source>
</evidence>
<dbReference type="RefSeq" id="WP_107726238.1">
    <property type="nucleotide sequence ID" value="NZ_PZZP01000001.1"/>
</dbReference>
<dbReference type="InterPro" id="IPR029056">
    <property type="entry name" value="Ribokinase-like"/>
</dbReference>
<keyword evidence="4 12" id="KW-0808">Transferase</keyword>
<feature type="active site" description="Proton acceptor" evidence="12">
    <location>
        <position position="253"/>
    </location>
</feature>
<feature type="binding site" evidence="12">
    <location>
        <position position="185"/>
    </location>
    <ligand>
        <name>ATP</name>
        <dbReference type="ChEBI" id="CHEBI:30616"/>
    </ligand>
</feature>
<evidence type="ECO:0000256" key="9">
    <source>
        <dbReference type="ARBA" id="ARBA00022842"/>
    </source>
</evidence>
<comment type="function">
    <text evidence="12">Catalyzes the phosphorylation of ribose at O-5 in a reaction requiring ATP and magnesium. The resulting D-ribose-5-phosphate can then be used either for sythesis of nucleotides, histidine, and tryptophan, or as a component of the pentose phosphate pathway.</text>
</comment>
<proteinExistence type="inferred from homology"/>
<evidence type="ECO:0000256" key="11">
    <source>
        <dbReference type="ARBA" id="ARBA00023277"/>
    </source>
</evidence>
<comment type="catalytic activity">
    <reaction evidence="12">
        <text>D-ribose + ATP = D-ribose 5-phosphate + ADP + H(+)</text>
        <dbReference type="Rhea" id="RHEA:13697"/>
        <dbReference type="ChEBI" id="CHEBI:15378"/>
        <dbReference type="ChEBI" id="CHEBI:30616"/>
        <dbReference type="ChEBI" id="CHEBI:47013"/>
        <dbReference type="ChEBI" id="CHEBI:78346"/>
        <dbReference type="ChEBI" id="CHEBI:456216"/>
        <dbReference type="EC" id="2.7.1.15"/>
    </reaction>
</comment>
<comment type="similarity">
    <text evidence="12">Belongs to the carbohydrate kinase PfkB family. Ribokinase subfamily.</text>
</comment>
<feature type="binding site" evidence="12">
    <location>
        <begin position="13"/>
        <end position="15"/>
    </location>
    <ligand>
        <name>substrate</name>
    </ligand>
</feature>
<evidence type="ECO:0000256" key="6">
    <source>
        <dbReference type="ARBA" id="ARBA00022741"/>
    </source>
</evidence>
<reference evidence="14 15" key="1">
    <citation type="submission" date="2018-04" db="EMBL/GenBank/DDBJ databases">
        <title>Genomic Encyclopedia of Archaeal and Bacterial Type Strains, Phase II (KMG-II): from individual species to whole genera.</title>
        <authorList>
            <person name="Goeker M."/>
        </authorList>
    </citation>
    <scope>NUCLEOTIDE SEQUENCE [LARGE SCALE GENOMIC DNA]</scope>
    <source>
        <strain evidence="14 15">DSM 45169</strain>
    </source>
</reference>
<dbReference type="EMBL" id="PZZP01000001">
    <property type="protein sequence ID" value="PTM59332.1"/>
    <property type="molecule type" value="Genomic_DNA"/>
</dbReference>
<dbReference type="AlphaFoldDB" id="A0A2T4ZBU1"/>
<evidence type="ECO:0000256" key="5">
    <source>
        <dbReference type="ARBA" id="ARBA00022723"/>
    </source>
</evidence>
<feature type="binding site" evidence="12">
    <location>
        <position position="283"/>
    </location>
    <ligand>
        <name>K(+)</name>
        <dbReference type="ChEBI" id="CHEBI:29103"/>
    </ligand>
</feature>
<comment type="caution">
    <text evidence="12">Lacks conserved residue(s) required for the propagation of feature annotation.</text>
</comment>
<dbReference type="InterPro" id="IPR011877">
    <property type="entry name" value="Ribokinase"/>
</dbReference>
<comment type="caution">
    <text evidence="14">The sequence shown here is derived from an EMBL/GenBank/DDBJ whole genome shotgun (WGS) entry which is preliminary data.</text>
</comment>
<evidence type="ECO:0000256" key="4">
    <source>
        <dbReference type="ARBA" id="ARBA00022679"/>
    </source>
</evidence>
<comment type="subcellular location">
    <subcellularLocation>
        <location evidence="12">Cytoplasm</location>
    </subcellularLocation>
</comment>
<comment type="subunit">
    <text evidence="12">Homodimer.</text>
</comment>
<keyword evidence="5 12" id="KW-0479">Metal-binding</keyword>
<feature type="binding site" evidence="12">
    <location>
        <position position="286"/>
    </location>
    <ligand>
        <name>K(+)</name>
        <dbReference type="ChEBI" id="CHEBI:29103"/>
    </ligand>
</feature>
<feature type="binding site" evidence="12">
    <location>
        <position position="253"/>
    </location>
    <ligand>
        <name>substrate</name>
    </ligand>
</feature>
<dbReference type="PANTHER" id="PTHR10584:SF166">
    <property type="entry name" value="RIBOKINASE"/>
    <property type="match status" value="1"/>
</dbReference>
<dbReference type="Proteomes" id="UP000241639">
    <property type="component" value="Unassembled WGS sequence"/>
</dbReference>
<evidence type="ECO:0000256" key="1">
    <source>
        <dbReference type="ARBA" id="ARBA00005380"/>
    </source>
</evidence>
<dbReference type="InterPro" id="IPR011611">
    <property type="entry name" value="PfkB_dom"/>
</dbReference>
<comment type="pathway">
    <text evidence="12">Carbohydrate metabolism; D-ribose degradation; D-ribose 5-phosphate from beta-D-ribopyranose: step 2/2.</text>
</comment>
<keyword evidence="15" id="KW-1185">Reference proteome</keyword>
<dbReference type="HAMAP" id="MF_01987">
    <property type="entry name" value="Ribokinase"/>
    <property type="match status" value="1"/>
</dbReference>
<accession>A0A2T4ZBU1</accession>
<dbReference type="GO" id="GO:0005524">
    <property type="term" value="F:ATP binding"/>
    <property type="evidence" value="ECO:0007669"/>
    <property type="project" value="UniProtKB-UniRule"/>
</dbReference>
<keyword evidence="10 12" id="KW-0630">Potassium</keyword>
<dbReference type="UniPathway" id="UPA00916">
    <property type="reaction ID" value="UER00889"/>
</dbReference>
<keyword evidence="12" id="KW-0963">Cytoplasm</keyword>
<dbReference type="GO" id="GO:0019303">
    <property type="term" value="P:D-ribose catabolic process"/>
    <property type="evidence" value="ECO:0007669"/>
    <property type="project" value="UniProtKB-UniRule"/>
</dbReference>
<evidence type="ECO:0000313" key="14">
    <source>
        <dbReference type="EMBL" id="PTM59332.1"/>
    </source>
</evidence>
<dbReference type="PANTHER" id="PTHR10584">
    <property type="entry name" value="SUGAR KINASE"/>
    <property type="match status" value="1"/>
</dbReference>
<evidence type="ECO:0000256" key="10">
    <source>
        <dbReference type="ARBA" id="ARBA00022958"/>
    </source>
</evidence>
<comment type="similarity">
    <text evidence="1">Belongs to the carbohydrate kinase pfkB family.</text>
</comment>
<evidence type="ECO:0000256" key="7">
    <source>
        <dbReference type="ARBA" id="ARBA00022777"/>
    </source>
</evidence>
<dbReference type="Gene3D" id="3.40.1190.20">
    <property type="match status" value="1"/>
</dbReference>
<feature type="binding site" evidence="12">
    <location>
        <begin position="252"/>
        <end position="253"/>
    </location>
    <ligand>
        <name>ATP</name>
        <dbReference type="ChEBI" id="CHEBI:30616"/>
    </ligand>
</feature>
<dbReference type="CDD" id="cd01174">
    <property type="entry name" value="ribokinase"/>
    <property type="match status" value="1"/>
</dbReference>
<gene>
    <name evidence="12" type="primary">rbsK</name>
    <name evidence="14" type="ORF">C8J48_1944</name>
</gene>
<dbReference type="PROSITE" id="PS00583">
    <property type="entry name" value="PFKB_KINASES_1"/>
    <property type="match status" value="1"/>
</dbReference>
<organism evidence="14 15">
    <name type="scientific">Desmospora activa DSM 45169</name>
    <dbReference type="NCBI Taxonomy" id="1121389"/>
    <lineage>
        <taxon>Bacteria</taxon>
        <taxon>Bacillati</taxon>
        <taxon>Bacillota</taxon>
        <taxon>Bacilli</taxon>
        <taxon>Bacillales</taxon>
        <taxon>Thermoactinomycetaceae</taxon>
        <taxon>Desmospora</taxon>
    </lineage>
</organism>
<comment type="cofactor">
    <cofactor evidence="12">
        <name>Mg(2+)</name>
        <dbReference type="ChEBI" id="CHEBI:18420"/>
    </cofactor>
    <text evidence="12">Requires a divalent cation, most likely magnesium in vivo, as an electrophilic catalyst to aid phosphoryl group transfer. It is the chelate of the metal and the nucleotide that is the actual substrate.</text>
</comment>
<feature type="binding site" evidence="12">
    <location>
        <begin position="41"/>
        <end position="45"/>
    </location>
    <ligand>
        <name>substrate</name>
    </ligand>
</feature>
<protein>
    <recommendedName>
        <fullName evidence="3 12">Ribokinase</fullName>
        <shortName evidence="12">RK</shortName>
        <ecNumber evidence="2 12">2.7.1.15</ecNumber>
    </recommendedName>
</protein>
<feature type="binding site" evidence="12">
    <location>
        <position position="288"/>
    </location>
    <ligand>
        <name>K(+)</name>
        <dbReference type="ChEBI" id="CHEBI:29103"/>
    </ligand>
</feature>
<dbReference type="EC" id="2.7.1.15" evidence="2 12"/>
<feature type="binding site" evidence="12">
    <location>
        <position position="141"/>
    </location>
    <ligand>
        <name>substrate</name>
    </ligand>
</feature>
<keyword evidence="7 12" id="KW-0418">Kinase</keyword>
<dbReference type="InterPro" id="IPR002173">
    <property type="entry name" value="Carboh/pur_kinase_PfkB_CS"/>
</dbReference>
<feature type="binding site" evidence="12">
    <location>
        <position position="249"/>
    </location>
    <ligand>
        <name>K(+)</name>
        <dbReference type="ChEBI" id="CHEBI:29103"/>
    </ligand>
</feature>
<keyword evidence="9 12" id="KW-0460">Magnesium</keyword>
<dbReference type="GO" id="GO:0046872">
    <property type="term" value="F:metal ion binding"/>
    <property type="evidence" value="ECO:0007669"/>
    <property type="project" value="UniProtKB-KW"/>
</dbReference>
<feature type="binding site" evidence="12">
    <location>
        <position position="247"/>
    </location>
    <ligand>
        <name>K(+)</name>
        <dbReference type="ChEBI" id="CHEBI:29103"/>
    </ligand>
</feature>
<dbReference type="InterPro" id="IPR002139">
    <property type="entry name" value="Ribo/fructo_kinase"/>
</dbReference>
<dbReference type="PROSITE" id="PS00584">
    <property type="entry name" value="PFKB_KINASES_2"/>
    <property type="match status" value="1"/>
</dbReference>
<name>A0A2T4ZBU1_9BACL</name>
<dbReference type="SUPFAM" id="SSF53613">
    <property type="entry name" value="Ribokinase-like"/>
    <property type="match status" value="1"/>
</dbReference>
<evidence type="ECO:0000256" key="3">
    <source>
        <dbReference type="ARBA" id="ARBA00016943"/>
    </source>
</evidence>
<dbReference type="PRINTS" id="PR00990">
    <property type="entry name" value="RIBOKINASE"/>
</dbReference>
<evidence type="ECO:0000259" key="13">
    <source>
        <dbReference type="Pfam" id="PF00294"/>
    </source>
</evidence>
<keyword evidence="8 12" id="KW-0067">ATP-binding</keyword>
<dbReference type="NCBIfam" id="TIGR02152">
    <property type="entry name" value="D_ribokin_bact"/>
    <property type="match status" value="1"/>
</dbReference>
<dbReference type="OrthoDB" id="9775849at2"/>
<dbReference type="GO" id="GO:0005829">
    <property type="term" value="C:cytosol"/>
    <property type="evidence" value="ECO:0007669"/>
    <property type="project" value="TreeGrafter"/>
</dbReference>
<dbReference type="Pfam" id="PF00294">
    <property type="entry name" value="PfkB"/>
    <property type="match status" value="1"/>
</dbReference>
<comment type="activity regulation">
    <text evidence="12">Activated by a monovalent cation that binds near, but not in, the active site. The most likely occupant of the site in vivo is potassium. Ion binding induces a conformational change that may alter substrate affinity.</text>
</comment>
<keyword evidence="11 12" id="KW-0119">Carbohydrate metabolism</keyword>
<evidence type="ECO:0000313" key="15">
    <source>
        <dbReference type="Proteomes" id="UP000241639"/>
    </source>
</evidence>
<evidence type="ECO:0000256" key="12">
    <source>
        <dbReference type="HAMAP-Rule" id="MF_01987"/>
    </source>
</evidence>
<feature type="domain" description="Carbohydrate kinase PfkB" evidence="13">
    <location>
        <begin position="4"/>
        <end position="295"/>
    </location>
</feature>